<protein>
    <submittedName>
        <fullName evidence="2">Uncharacterized protein</fullName>
    </submittedName>
</protein>
<proteinExistence type="predicted"/>
<dbReference type="AlphaFoldDB" id="A0AAV8VCL5"/>
<dbReference type="Proteomes" id="UP001159042">
    <property type="component" value="Unassembled WGS sequence"/>
</dbReference>
<reference evidence="2 3" key="1">
    <citation type="journal article" date="2023" name="Insect Mol. Biol.">
        <title>Genome sequencing provides insights into the evolution of gene families encoding plant cell wall-degrading enzymes in longhorned beetles.</title>
        <authorList>
            <person name="Shin N.R."/>
            <person name="Okamura Y."/>
            <person name="Kirsch R."/>
            <person name="Pauchet Y."/>
        </authorList>
    </citation>
    <scope>NUCLEOTIDE SEQUENCE [LARGE SCALE GENOMIC DNA]</scope>
    <source>
        <strain evidence="2">EAD_L_NR</strain>
    </source>
</reference>
<keyword evidence="3" id="KW-1185">Reference proteome</keyword>
<evidence type="ECO:0000256" key="1">
    <source>
        <dbReference type="SAM" id="MobiDB-lite"/>
    </source>
</evidence>
<evidence type="ECO:0000313" key="2">
    <source>
        <dbReference type="EMBL" id="KAJ8911999.1"/>
    </source>
</evidence>
<comment type="caution">
    <text evidence="2">The sequence shown here is derived from an EMBL/GenBank/DDBJ whole genome shotgun (WGS) entry which is preliminary data.</text>
</comment>
<feature type="region of interest" description="Disordered" evidence="1">
    <location>
        <begin position="60"/>
        <end position="80"/>
    </location>
</feature>
<name>A0AAV8VCL5_9CUCU</name>
<organism evidence="2 3">
    <name type="scientific">Exocentrus adspersus</name>
    <dbReference type="NCBI Taxonomy" id="1586481"/>
    <lineage>
        <taxon>Eukaryota</taxon>
        <taxon>Metazoa</taxon>
        <taxon>Ecdysozoa</taxon>
        <taxon>Arthropoda</taxon>
        <taxon>Hexapoda</taxon>
        <taxon>Insecta</taxon>
        <taxon>Pterygota</taxon>
        <taxon>Neoptera</taxon>
        <taxon>Endopterygota</taxon>
        <taxon>Coleoptera</taxon>
        <taxon>Polyphaga</taxon>
        <taxon>Cucujiformia</taxon>
        <taxon>Chrysomeloidea</taxon>
        <taxon>Cerambycidae</taxon>
        <taxon>Lamiinae</taxon>
        <taxon>Acanthocinini</taxon>
        <taxon>Exocentrus</taxon>
    </lineage>
</organism>
<evidence type="ECO:0000313" key="3">
    <source>
        <dbReference type="Proteomes" id="UP001159042"/>
    </source>
</evidence>
<dbReference type="EMBL" id="JANEYG010000152">
    <property type="protein sequence ID" value="KAJ8911999.1"/>
    <property type="molecule type" value="Genomic_DNA"/>
</dbReference>
<sequence length="80" mass="8791">MVAYRMGRDGSRQLSGLSKNKINPCLRLWRCLGVLSQVASSGGGTHGNFKEREGRSIGMFRPQGALPWTGTEPIIGMKRE</sequence>
<accession>A0AAV8VCL5</accession>
<gene>
    <name evidence="2" type="ORF">NQ315_003281</name>
</gene>